<evidence type="ECO:0000313" key="7">
    <source>
        <dbReference type="EMBL" id="SFL94730.1"/>
    </source>
</evidence>
<sequence>MKIVLLEPLNISQEKLATYEAKLTAAGHNFTAYSTRASSDQELISRAKQAEILIIANQPISKQVIYSCPDLKFISVAFTGFDHLPMEVCRKQDILVANAAGYADQSVAELVFGLTISLLRKLSKSDQAVRNSQTRTGLIGQQLAGKKFGIIGFGKIGQKTAQLAGAFGCELLVEDHKKIDLADDLVVKYLSLADVMAKSDIISLHLPLNSSTKGLIDAEKIALMKKDAILINTARGAVVDNEALAQALNKDQIGGAGIDVFEMEPPIPADHPLINAKNTILTPHLAFATKAAFNERAEIVFNNINNWLAGEPENIVN</sequence>
<keyword evidence="2 4" id="KW-0560">Oxidoreductase</keyword>
<evidence type="ECO:0000259" key="6">
    <source>
        <dbReference type="Pfam" id="PF02826"/>
    </source>
</evidence>
<name>A0A1I4LUR1_9FIRM</name>
<gene>
    <name evidence="7" type="ORF">SAMN02983006_02416</name>
</gene>
<evidence type="ECO:0000256" key="3">
    <source>
        <dbReference type="ARBA" id="ARBA00023027"/>
    </source>
</evidence>
<dbReference type="STRING" id="29563.SAMN02983006_02416"/>
<dbReference type="SUPFAM" id="SSF52283">
    <property type="entry name" value="Formate/glycerate dehydrogenase catalytic domain-like"/>
    <property type="match status" value="1"/>
</dbReference>
<dbReference type="InterPro" id="IPR006140">
    <property type="entry name" value="D-isomer_DH_NAD-bd"/>
</dbReference>
<dbReference type="AlphaFoldDB" id="A0A1I4LUR1"/>
<dbReference type="FunFam" id="3.40.50.720:FF:000203">
    <property type="entry name" value="D-3-phosphoglycerate dehydrogenase (SerA)"/>
    <property type="match status" value="1"/>
</dbReference>
<evidence type="ECO:0000256" key="2">
    <source>
        <dbReference type="ARBA" id="ARBA00023002"/>
    </source>
</evidence>
<dbReference type="PANTHER" id="PTHR43761">
    <property type="entry name" value="D-ISOMER SPECIFIC 2-HYDROXYACID DEHYDROGENASE FAMILY PROTEIN (AFU_ORTHOLOGUE AFUA_1G13630)"/>
    <property type="match status" value="1"/>
</dbReference>
<dbReference type="InterPro" id="IPR036291">
    <property type="entry name" value="NAD(P)-bd_dom_sf"/>
</dbReference>
<dbReference type="RefSeq" id="WP_089862438.1">
    <property type="nucleotide sequence ID" value="NZ_FOTI01000044.1"/>
</dbReference>
<dbReference type="Gene3D" id="3.40.50.720">
    <property type="entry name" value="NAD(P)-binding Rossmann-like Domain"/>
    <property type="match status" value="2"/>
</dbReference>
<dbReference type="Pfam" id="PF00389">
    <property type="entry name" value="2-Hacid_dh"/>
    <property type="match status" value="1"/>
</dbReference>
<dbReference type="InterPro" id="IPR029753">
    <property type="entry name" value="D-isomer_DH_CS"/>
</dbReference>
<dbReference type="EMBL" id="FOTI01000044">
    <property type="protein sequence ID" value="SFL94730.1"/>
    <property type="molecule type" value="Genomic_DNA"/>
</dbReference>
<evidence type="ECO:0000256" key="4">
    <source>
        <dbReference type="RuleBase" id="RU003719"/>
    </source>
</evidence>
<feature type="domain" description="D-isomer specific 2-hydroxyacid dehydrogenase catalytic" evidence="5">
    <location>
        <begin position="12"/>
        <end position="317"/>
    </location>
</feature>
<reference evidence="7 8" key="1">
    <citation type="submission" date="2016-10" db="EMBL/GenBank/DDBJ databases">
        <authorList>
            <person name="de Groot N.N."/>
        </authorList>
    </citation>
    <scope>NUCLEOTIDE SEQUENCE [LARGE SCALE GENOMIC DNA]</scope>
    <source>
        <strain evidence="7 8">ATCC 51327</strain>
    </source>
</reference>
<dbReference type="GO" id="GO:0016616">
    <property type="term" value="F:oxidoreductase activity, acting on the CH-OH group of donors, NAD or NADP as acceptor"/>
    <property type="evidence" value="ECO:0007669"/>
    <property type="project" value="InterPro"/>
</dbReference>
<dbReference type="PANTHER" id="PTHR43761:SF1">
    <property type="entry name" value="D-ISOMER SPECIFIC 2-HYDROXYACID DEHYDROGENASE CATALYTIC DOMAIN-CONTAINING PROTEIN-RELATED"/>
    <property type="match status" value="1"/>
</dbReference>
<dbReference type="InterPro" id="IPR050418">
    <property type="entry name" value="D-iso_2-hydroxyacid_DH_PdxB"/>
</dbReference>
<keyword evidence="3" id="KW-0520">NAD</keyword>
<dbReference type="PROSITE" id="PS00671">
    <property type="entry name" value="D_2_HYDROXYACID_DH_3"/>
    <property type="match status" value="1"/>
</dbReference>
<dbReference type="Pfam" id="PF02826">
    <property type="entry name" value="2-Hacid_dh_C"/>
    <property type="match status" value="1"/>
</dbReference>
<dbReference type="SUPFAM" id="SSF51735">
    <property type="entry name" value="NAD(P)-binding Rossmann-fold domains"/>
    <property type="match status" value="1"/>
</dbReference>
<protein>
    <submittedName>
        <fullName evidence="7">D-3-phosphoglycerate dehydrogenase</fullName>
    </submittedName>
</protein>
<accession>A0A1I4LUR1</accession>
<evidence type="ECO:0000259" key="5">
    <source>
        <dbReference type="Pfam" id="PF00389"/>
    </source>
</evidence>
<evidence type="ECO:0000313" key="8">
    <source>
        <dbReference type="Proteomes" id="UP000199006"/>
    </source>
</evidence>
<feature type="domain" description="D-isomer specific 2-hydroxyacid dehydrogenase NAD-binding" evidence="6">
    <location>
        <begin position="113"/>
        <end position="286"/>
    </location>
</feature>
<dbReference type="OrthoDB" id="9805416at2"/>
<dbReference type="InterPro" id="IPR006139">
    <property type="entry name" value="D-isomer_2_OHA_DH_cat_dom"/>
</dbReference>
<proteinExistence type="inferred from homology"/>
<dbReference type="GO" id="GO:0051287">
    <property type="term" value="F:NAD binding"/>
    <property type="evidence" value="ECO:0007669"/>
    <property type="project" value="InterPro"/>
</dbReference>
<evidence type="ECO:0000256" key="1">
    <source>
        <dbReference type="ARBA" id="ARBA00005854"/>
    </source>
</evidence>
<dbReference type="Proteomes" id="UP000199006">
    <property type="component" value="Unassembled WGS sequence"/>
</dbReference>
<organism evidence="7 8">
    <name type="scientific">Halanaerobium salsuginis</name>
    <dbReference type="NCBI Taxonomy" id="29563"/>
    <lineage>
        <taxon>Bacteria</taxon>
        <taxon>Bacillati</taxon>
        <taxon>Bacillota</taxon>
        <taxon>Clostridia</taxon>
        <taxon>Halanaerobiales</taxon>
        <taxon>Halanaerobiaceae</taxon>
        <taxon>Halanaerobium</taxon>
    </lineage>
</organism>
<keyword evidence="8" id="KW-1185">Reference proteome</keyword>
<comment type="similarity">
    <text evidence="1 4">Belongs to the D-isomer specific 2-hydroxyacid dehydrogenase family.</text>
</comment>